<dbReference type="EMBL" id="MH512890">
    <property type="protein sequence ID" value="AXF41280.1"/>
    <property type="molecule type" value="Genomic_DNA"/>
</dbReference>
<feature type="domain" description="Sm-like" evidence="1">
    <location>
        <begin position="14"/>
        <end position="98"/>
    </location>
</feature>
<proteinExistence type="predicted"/>
<name>A0A345AWJ7_9CAUD</name>
<sequence>MINYAKHDEEFHGIFKLVSGEEILAKAVMTEDRGESLIFMSDPVSVLPITKDVGEQKILRGMGFSKWIPMSDEEFFILREKDIMTMATMSRPVKLMYDAYIIGEDAHGKQMKERQVPPSIAEGYLGNTKDIRALLEKLYKK</sequence>
<dbReference type="RefSeq" id="YP_009806401.1">
    <property type="nucleotide sequence ID" value="NC_048015.1"/>
</dbReference>
<dbReference type="Gene3D" id="2.30.30.100">
    <property type="match status" value="1"/>
</dbReference>
<dbReference type="KEGG" id="vg:54997259"/>
<dbReference type="GeneID" id="54997259"/>
<dbReference type="Pfam" id="PF16243">
    <property type="entry name" value="Sm_like"/>
    <property type="match status" value="1"/>
</dbReference>
<evidence type="ECO:0000259" key="1">
    <source>
        <dbReference type="Pfam" id="PF16243"/>
    </source>
</evidence>
<protein>
    <submittedName>
        <fullName evidence="2">Methylamine utilization protein</fullName>
    </submittedName>
</protein>
<evidence type="ECO:0000313" key="3">
    <source>
        <dbReference type="Proteomes" id="UP000257501"/>
    </source>
</evidence>
<organism evidence="2 3">
    <name type="scientific">Cyanophage S-TIM4</name>
    <dbReference type="NCBI Taxonomy" id="1048189"/>
    <lineage>
        <taxon>Viruses</taxon>
        <taxon>Duplodnaviria</taxon>
        <taxon>Heunggongvirae</taxon>
        <taxon>Uroviricota</taxon>
        <taxon>Caudoviricetes</taxon>
        <taxon>Pantevenvirales</taxon>
        <taxon>Kyanoviridae</taxon>
        <taxon>Thaumasvirus</taxon>
        <taxon>Thaumasvirus stim4</taxon>
    </lineage>
</organism>
<reference evidence="2 3" key="1">
    <citation type="journal article" date="2011" name="Nature">
        <title>Genomic island variability facilitates Prochlorococcus-virus coexistence.</title>
        <authorList>
            <person name="Avrani S."/>
            <person name="Wurtzel O."/>
            <person name="Sharon I."/>
            <person name="Sorek R."/>
            <person name="Lindell D."/>
        </authorList>
    </citation>
    <scope>NUCLEOTIDE SEQUENCE [LARGE SCALE GENOMIC DNA]</scope>
</reference>
<accession>A0A345AWJ7</accession>
<dbReference type="InterPro" id="IPR032600">
    <property type="entry name" value="Sm-like_dom"/>
</dbReference>
<dbReference type="Proteomes" id="UP000257501">
    <property type="component" value="Segment"/>
</dbReference>
<keyword evidence="3" id="KW-1185">Reference proteome</keyword>
<evidence type="ECO:0000313" key="2">
    <source>
        <dbReference type="EMBL" id="AXF41280.1"/>
    </source>
</evidence>
<gene>
    <name evidence="2" type="primary">ORF_144</name>
    <name evidence="2" type="ORF">S-TIM4_ORF_144</name>
</gene>